<organism evidence="2 3">
    <name type="scientific">Polystyrenella longa</name>
    <dbReference type="NCBI Taxonomy" id="2528007"/>
    <lineage>
        <taxon>Bacteria</taxon>
        <taxon>Pseudomonadati</taxon>
        <taxon>Planctomycetota</taxon>
        <taxon>Planctomycetia</taxon>
        <taxon>Planctomycetales</taxon>
        <taxon>Planctomycetaceae</taxon>
        <taxon>Polystyrenella</taxon>
    </lineage>
</organism>
<feature type="transmembrane region" description="Helical" evidence="1">
    <location>
        <begin position="237"/>
        <end position="259"/>
    </location>
</feature>
<feature type="transmembrane region" description="Helical" evidence="1">
    <location>
        <begin position="151"/>
        <end position="169"/>
    </location>
</feature>
<dbReference type="AlphaFoldDB" id="A0A518CRV6"/>
<proteinExistence type="predicted"/>
<evidence type="ECO:0000256" key="1">
    <source>
        <dbReference type="SAM" id="Phobius"/>
    </source>
</evidence>
<dbReference type="RefSeq" id="WP_144997702.1">
    <property type="nucleotide sequence ID" value="NZ_CP036281.1"/>
</dbReference>
<evidence type="ECO:0008006" key="4">
    <source>
        <dbReference type="Google" id="ProtNLM"/>
    </source>
</evidence>
<gene>
    <name evidence="2" type="ORF">Pla110_36860</name>
</gene>
<protein>
    <recommendedName>
        <fullName evidence="4">DUF1614 domain-containing protein</fullName>
    </recommendedName>
</protein>
<feature type="transmembrane region" description="Helical" evidence="1">
    <location>
        <begin position="31"/>
        <end position="54"/>
    </location>
</feature>
<feature type="transmembrane region" description="Helical" evidence="1">
    <location>
        <begin position="66"/>
        <end position="86"/>
    </location>
</feature>
<evidence type="ECO:0000313" key="2">
    <source>
        <dbReference type="EMBL" id="QDU81934.1"/>
    </source>
</evidence>
<dbReference type="InterPro" id="IPR011672">
    <property type="entry name" value="DUF1614"/>
</dbReference>
<dbReference type="EMBL" id="CP036281">
    <property type="protein sequence ID" value="QDU81934.1"/>
    <property type="molecule type" value="Genomic_DNA"/>
</dbReference>
<keyword evidence="1" id="KW-0472">Membrane</keyword>
<keyword evidence="1" id="KW-0812">Transmembrane</keyword>
<accession>A0A518CRV6</accession>
<dbReference type="KEGG" id="plon:Pla110_36860"/>
<feature type="transmembrane region" description="Helical" evidence="1">
    <location>
        <begin position="121"/>
        <end position="139"/>
    </location>
</feature>
<feature type="transmembrane region" description="Helical" evidence="1">
    <location>
        <begin position="176"/>
        <end position="196"/>
    </location>
</feature>
<dbReference type="OrthoDB" id="9782559at2"/>
<name>A0A518CRV6_9PLAN</name>
<keyword evidence="3" id="KW-1185">Reference proteome</keyword>
<dbReference type="Pfam" id="PF07758">
    <property type="entry name" value="DUF1614"/>
    <property type="match status" value="1"/>
</dbReference>
<dbReference type="Proteomes" id="UP000317178">
    <property type="component" value="Chromosome"/>
</dbReference>
<evidence type="ECO:0000313" key="3">
    <source>
        <dbReference type="Proteomes" id="UP000317178"/>
    </source>
</evidence>
<sequence length="260" mass="28081">MSRPTDPDPRSPFRFTLPSGEKIPDWQIRQFQFSGCLILFLLLFAGCLLPLFLIDVAQQALINLNLSPTGAILVLLGIIIGSTINVHISRRLTGRTIDVSPPTPFAQWPPAFSGKRLNEELIIAVNVGGCVIPALLGVWLLRPLLEQGGKVVMVLLIGILLNSVICYLASRPIRGLGILLPLWVPALIALLVPWIGLNHPIYESFRPATAYLIGISGPLLGADLLRWKDFHQIGSGMVSIGGSGTWDGILLAGLVGAFFA</sequence>
<reference evidence="2 3" key="1">
    <citation type="submission" date="2019-02" db="EMBL/GenBank/DDBJ databases">
        <title>Deep-cultivation of Planctomycetes and their phenomic and genomic characterization uncovers novel biology.</title>
        <authorList>
            <person name="Wiegand S."/>
            <person name="Jogler M."/>
            <person name="Boedeker C."/>
            <person name="Pinto D."/>
            <person name="Vollmers J."/>
            <person name="Rivas-Marin E."/>
            <person name="Kohn T."/>
            <person name="Peeters S.H."/>
            <person name="Heuer A."/>
            <person name="Rast P."/>
            <person name="Oberbeckmann S."/>
            <person name="Bunk B."/>
            <person name="Jeske O."/>
            <person name="Meyerdierks A."/>
            <person name="Storesund J.E."/>
            <person name="Kallscheuer N."/>
            <person name="Luecker S."/>
            <person name="Lage O.M."/>
            <person name="Pohl T."/>
            <person name="Merkel B.J."/>
            <person name="Hornburger P."/>
            <person name="Mueller R.-W."/>
            <person name="Bruemmer F."/>
            <person name="Labrenz M."/>
            <person name="Spormann A.M."/>
            <person name="Op den Camp H."/>
            <person name="Overmann J."/>
            <person name="Amann R."/>
            <person name="Jetten M.S.M."/>
            <person name="Mascher T."/>
            <person name="Medema M.H."/>
            <person name="Devos D.P."/>
            <person name="Kaster A.-K."/>
            <person name="Ovreas L."/>
            <person name="Rohde M."/>
            <person name="Galperin M.Y."/>
            <person name="Jogler C."/>
        </authorList>
    </citation>
    <scope>NUCLEOTIDE SEQUENCE [LARGE SCALE GENOMIC DNA]</scope>
    <source>
        <strain evidence="2 3">Pla110</strain>
    </source>
</reference>
<keyword evidence="1" id="KW-1133">Transmembrane helix</keyword>